<proteinExistence type="predicted"/>
<evidence type="ECO:0000313" key="1">
    <source>
        <dbReference type="EMBL" id="PTQ32884.1"/>
    </source>
</evidence>
<name>A0A2R6WGB5_MARPO</name>
<keyword evidence="2" id="KW-1185">Reference proteome</keyword>
<reference evidence="2" key="1">
    <citation type="journal article" date="2017" name="Cell">
        <title>Insights into land plant evolution garnered from the Marchantia polymorpha genome.</title>
        <authorList>
            <person name="Bowman J.L."/>
            <person name="Kohchi T."/>
            <person name="Yamato K.T."/>
            <person name="Jenkins J."/>
            <person name="Shu S."/>
            <person name="Ishizaki K."/>
            <person name="Yamaoka S."/>
            <person name="Nishihama R."/>
            <person name="Nakamura Y."/>
            <person name="Berger F."/>
            <person name="Adam C."/>
            <person name="Aki S.S."/>
            <person name="Althoff F."/>
            <person name="Araki T."/>
            <person name="Arteaga-Vazquez M.A."/>
            <person name="Balasubrmanian S."/>
            <person name="Barry K."/>
            <person name="Bauer D."/>
            <person name="Boehm C.R."/>
            <person name="Briginshaw L."/>
            <person name="Caballero-Perez J."/>
            <person name="Catarino B."/>
            <person name="Chen F."/>
            <person name="Chiyoda S."/>
            <person name="Chovatia M."/>
            <person name="Davies K.M."/>
            <person name="Delmans M."/>
            <person name="Demura T."/>
            <person name="Dierschke T."/>
            <person name="Dolan L."/>
            <person name="Dorantes-Acosta A.E."/>
            <person name="Eklund D.M."/>
            <person name="Florent S.N."/>
            <person name="Flores-Sandoval E."/>
            <person name="Fujiyama A."/>
            <person name="Fukuzawa H."/>
            <person name="Galik B."/>
            <person name="Grimanelli D."/>
            <person name="Grimwood J."/>
            <person name="Grossniklaus U."/>
            <person name="Hamada T."/>
            <person name="Haseloff J."/>
            <person name="Hetherington A.J."/>
            <person name="Higo A."/>
            <person name="Hirakawa Y."/>
            <person name="Hundley H.N."/>
            <person name="Ikeda Y."/>
            <person name="Inoue K."/>
            <person name="Inoue S.I."/>
            <person name="Ishida S."/>
            <person name="Jia Q."/>
            <person name="Kakita M."/>
            <person name="Kanazawa T."/>
            <person name="Kawai Y."/>
            <person name="Kawashima T."/>
            <person name="Kennedy M."/>
            <person name="Kinose K."/>
            <person name="Kinoshita T."/>
            <person name="Kohara Y."/>
            <person name="Koide E."/>
            <person name="Komatsu K."/>
            <person name="Kopischke S."/>
            <person name="Kubo M."/>
            <person name="Kyozuka J."/>
            <person name="Lagercrantz U."/>
            <person name="Lin S.S."/>
            <person name="Lindquist E."/>
            <person name="Lipzen A.M."/>
            <person name="Lu C.W."/>
            <person name="De Luna E."/>
            <person name="Martienssen R.A."/>
            <person name="Minamino N."/>
            <person name="Mizutani M."/>
            <person name="Mizutani M."/>
            <person name="Mochizuki N."/>
            <person name="Monte I."/>
            <person name="Mosher R."/>
            <person name="Nagasaki H."/>
            <person name="Nakagami H."/>
            <person name="Naramoto S."/>
            <person name="Nishitani K."/>
            <person name="Ohtani M."/>
            <person name="Okamoto T."/>
            <person name="Okumura M."/>
            <person name="Phillips J."/>
            <person name="Pollak B."/>
            <person name="Reinders A."/>
            <person name="Rovekamp M."/>
            <person name="Sano R."/>
            <person name="Sawa S."/>
            <person name="Schmid M.W."/>
            <person name="Shirakawa M."/>
            <person name="Solano R."/>
            <person name="Spunde A."/>
            <person name="Suetsugu N."/>
            <person name="Sugano S."/>
            <person name="Sugiyama A."/>
            <person name="Sun R."/>
            <person name="Suzuki Y."/>
            <person name="Takenaka M."/>
            <person name="Takezawa D."/>
            <person name="Tomogane H."/>
            <person name="Tsuzuki M."/>
            <person name="Ueda T."/>
            <person name="Umeda M."/>
            <person name="Ward J.M."/>
            <person name="Watanabe Y."/>
            <person name="Yazaki K."/>
            <person name="Yokoyama R."/>
            <person name="Yoshitake Y."/>
            <person name="Yotsui I."/>
            <person name="Zachgo S."/>
            <person name="Schmutz J."/>
        </authorList>
    </citation>
    <scope>NUCLEOTIDE SEQUENCE [LARGE SCALE GENOMIC DNA]</scope>
    <source>
        <strain evidence="2">Tak-1</strain>
    </source>
</reference>
<dbReference type="EMBL" id="KZ772766">
    <property type="protein sequence ID" value="PTQ32884.1"/>
    <property type="molecule type" value="Genomic_DNA"/>
</dbReference>
<organism evidence="1 2">
    <name type="scientific">Marchantia polymorpha</name>
    <name type="common">Common liverwort</name>
    <name type="synonym">Marchantia aquatica</name>
    <dbReference type="NCBI Taxonomy" id="3197"/>
    <lineage>
        <taxon>Eukaryota</taxon>
        <taxon>Viridiplantae</taxon>
        <taxon>Streptophyta</taxon>
        <taxon>Embryophyta</taxon>
        <taxon>Marchantiophyta</taxon>
        <taxon>Marchantiopsida</taxon>
        <taxon>Marchantiidae</taxon>
        <taxon>Marchantiales</taxon>
        <taxon>Marchantiaceae</taxon>
        <taxon>Marchantia</taxon>
    </lineage>
</organism>
<gene>
    <name evidence="1" type="ORF">MARPO_0094s0057</name>
</gene>
<dbReference type="Gramene" id="Mp2g17880.1">
    <property type="protein sequence ID" value="Mp2g17880.1.cds1"/>
    <property type="gene ID" value="Mp2g17880"/>
</dbReference>
<dbReference type="AlphaFoldDB" id="A0A2R6WGB5"/>
<accession>A0A2R6WGB5</accession>
<protein>
    <submittedName>
        <fullName evidence="1">Uncharacterized protein</fullName>
    </submittedName>
</protein>
<dbReference type="Proteomes" id="UP000244005">
    <property type="component" value="Unassembled WGS sequence"/>
</dbReference>
<sequence>MPQSSHEIPDWRIMEGKEGQAMMINSNCRLKPHTLFSVTIGFCSAEVAHDADAIVLPAAYQTPKTACLFGLSKPFLILNAQILSSVLRADTVLFRIIILSSWGGSAAWILL</sequence>
<evidence type="ECO:0000313" key="2">
    <source>
        <dbReference type="Proteomes" id="UP000244005"/>
    </source>
</evidence>